<evidence type="ECO:0000256" key="5">
    <source>
        <dbReference type="ARBA" id="ARBA00022475"/>
    </source>
</evidence>
<evidence type="ECO:0000256" key="6">
    <source>
        <dbReference type="ARBA" id="ARBA00022519"/>
    </source>
</evidence>
<proteinExistence type="inferred from homology"/>
<dbReference type="GO" id="GO:0008360">
    <property type="term" value="P:regulation of cell shape"/>
    <property type="evidence" value="ECO:0007669"/>
    <property type="project" value="UniProtKB-KW"/>
</dbReference>
<dbReference type="Pfam" id="PF02673">
    <property type="entry name" value="BacA"/>
    <property type="match status" value="1"/>
</dbReference>
<keyword evidence="17" id="KW-1185">Reference proteome</keyword>
<evidence type="ECO:0000256" key="13">
    <source>
        <dbReference type="ARBA" id="ARBA00032932"/>
    </source>
</evidence>
<evidence type="ECO:0000256" key="2">
    <source>
        <dbReference type="ARBA" id="ARBA00010621"/>
    </source>
</evidence>
<comment type="catalytic activity">
    <reaction evidence="14 15">
        <text>di-trans,octa-cis-undecaprenyl diphosphate + H2O = di-trans,octa-cis-undecaprenyl phosphate + phosphate + H(+)</text>
        <dbReference type="Rhea" id="RHEA:28094"/>
        <dbReference type="ChEBI" id="CHEBI:15377"/>
        <dbReference type="ChEBI" id="CHEBI:15378"/>
        <dbReference type="ChEBI" id="CHEBI:43474"/>
        <dbReference type="ChEBI" id="CHEBI:58405"/>
        <dbReference type="ChEBI" id="CHEBI:60392"/>
        <dbReference type="EC" id="3.6.1.27"/>
    </reaction>
</comment>
<keyword evidence="5 15" id="KW-1003">Cell membrane</keyword>
<keyword evidence="8 15" id="KW-0378">Hydrolase</keyword>
<dbReference type="InterPro" id="IPR003824">
    <property type="entry name" value="UppP"/>
</dbReference>
<sequence length="275" mass="30271">MDIILLLKAVLMGLIEGATEFLPVSSTGHLIVTASLINFWTPEKRHVFEVAIQLGAILAVCYEYRQRLINVTQGLFTGQQQAWTFASNILIAFLPAAIIGLFARDFIKGYLFNPVSVATALVVGGFVILYAENRQHKITVPEVDDMKPLDALKLGLAQCCALIPGTSRSGATIIGGLFFGLSRKAAAEFSFFLAIPTMVAATVYDVYKSRDEFIMADFPVFAVGFMAAFVAGLLVVRTLVKYVANHDFKIFAYYRIVFGCFILATAWFGLIDWSH</sequence>
<comment type="subcellular location">
    <subcellularLocation>
        <location evidence="1 15">Cell membrane</location>
        <topology evidence="1 15">Multi-pass membrane protein</topology>
    </subcellularLocation>
</comment>
<evidence type="ECO:0000256" key="1">
    <source>
        <dbReference type="ARBA" id="ARBA00004651"/>
    </source>
</evidence>
<feature type="transmembrane region" description="Helical" evidence="15">
    <location>
        <begin position="189"/>
        <end position="207"/>
    </location>
</feature>
<evidence type="ECO:0000313" key="17">
    <source>
        <dbReference type="Proteomes" id="UP000244223"/>
    </source>
</evidence>
<evidence type="ECO:0000256" key="15">
    <source>
        <dbReference type="HAMAP-Rule" id="MF_01006"/>
    </source>
</evidence>
<evidence type="ECO:0000256" key="4">
    <source>
        <dbReference type="ARBA" id="ARBA00021581"/>
    </source>
</evidence>
<dbReference type="NCBIfam" id="NF001389">
    <property type="entry name" value="PRK00281.1-2"/>
    <property type="match status" value="1"/>
</dbReference>
<keyword evidence="15" id="KW-0961">Cell wall biogenesis/degradation</keyword>
<dbReference type="EC" id="3.6.1.27" evidence="3 15"/>
<evidence type="ECO:0000256" key="3">
    <source>
        <dbReference type="ARBA" id="ARBA00012374"/>
    </source>
</evidence>
<evidence type="ECO:0000256" key="10">
    <source>
        <dbReference type="ARBA" id="ARBA00023136"/>
    </source>
</evidence>
<comment type="caution">
    <text evidence="16">The sequence shown here is derived from an EMBL/GenBank/DDBJ whole genome shotgun (WGS) entry which is preliminary data.</text>
</comment>
<comment type="miscellaneous">
    <text evidence="15">Bacitracin is thought to be involved in the inhibition of peptidoglycan synthesis by sequestering undecaprenyl diphosphate, thereby reducing the pool of lipid carrier available.</text>
</comment>
<keyword evidence="6" id="KW-0997">Cell inner membrane</keyword>
<evidence type="ECO:0000256" key="9">
    <source>
        <dbReference type="ARBA" id="ARBA00022989"/>
    </source>
</evidence>
<evidence type="ECO:0000313" key="16">
    <source>
        <dbReference type="EMBL" id="PTQ89343.1"/>
    </source>
</evidence>
<dbReference type="PANTHER" id="PTHR30622">
    <property type="entry name" value="UNDECAPRENYL-DIPHOSPHATASE"/>
    <property type="match status" value="1"/>
</dbReference>
<dbReference type="AlphaFoldDB" id="A0A2T5IZ76"/>
<evidence type="ECO:0000256" key="8">
    <source>
        <dbReference type="ARBA" id="ARBA00022801"/>
    </source>
</evidence>
<evidence type="ECO:0000256" key="14">
    <source>
        <dbReference type="ARBA" id="ARBA00047594"/>
    </source>
</evidence>
<dbReference type="RefSeq" id="WP_107865671.1">
    <property type="nucleotide sequence ID" value="NZ_QAON01000007.1"/>
</dbReference>
<keyword evidence="10 15" id="KW-0472">Membrane</keyword>
<dbReference type="PANTHER" id="PTHR30622:SF3">
    <property type="entry name" value="UNDECAPRENYL-DIPHOSPHATASE"/>
    <property type="match status" value="1"/>
</dbReference>
<feature type="transmembrane region" description="Helical" evidence="15">
    <location>
        <begin position="252"/>
        <end position="271"/>
    </location>
</feature>
<name>A0A2T5IZ76_9GAMM</name>
<evidence type="ECO:0000256" key="7">
    <source>
        <dbReference type="ARBA" id="ARBA00022692"/>
    </source>
</evidence>
<feature type="transmembrane region" description="Helical" evidence="15">
    <location>
        <begin position="110"/>
        <end position="131"/>
    </location>
</feature>
<gene>
    <name evidence="15" type="primary">uppP</name>
    <name evidence="16" type="ORF">C8N29_10776</name>
</gene>
<keyword evidence="11 15" id="KW-0046">Antibiotic resistance</keyword>
<feature type="transmembrane region" description="Helical" evidence="15">
    <location>
        <begin position="85"/>
        <end position="104"/>
    </location>
</feature>
<dbReference type="EMBL" id="QAON01000007">
    <property type="protein sequence ID" value="PTQ89343.1"/>
    <property type="molecule type" value="Genomic_DNA"/>
</dbReference>
<reference evidence="16 17" key="1">
    <citation type="submission" date="2018-04" db="EMBL/GenBank/DDBJ databases">
        <title>Genomic Encyclopedia of Archaeal and Bacterial Type Strains, Phase II (KMG-II): from individual species to whole genera.</title>
        <authorList>
            <person name="Goeker M."/>
        </authorList>
    </citation>
    <scope>NUCLEOTIDE SEQUENCE [LARGE SCALE GENOMIC DNA]</scope>
    <source>
        <strain evidence="16 17">DSM 5822</strain>
    </source>
</reference>
<dbReference type="NCBIfam" id="NF001390">
    <property type="entry name" value="PRK00281.1-4"/>
    <property type="match status" value="1"/>
</dbReference>
<dbReference type="GO" id="GO:0005886">
    <property type="term" value="C:plasma membrane"/>
    <property type="evidence" value="ECO:0007669"/>
    <property type="project" value="UniProtKB-SubCell"/>
</dbReference>
<evidence type="ECO:0000256" key="12">
    <source>
        <dbReference type="ARBA" id="ARBA00032707"/>
    </source>
</evidence>
<keyword evidence="15" id="KW-0133">Cell shape</keyword>
<dbReference type="OrthoDB" id="9808289at2"/>
<dbReference type="NCBIfam" id="TIGR00753">
    <property type="entry name" value="undec_PP_bacA"/>
    <property type="match status" value="1"/>
</dbReference>
<comment type="similarity">
    <text evidence="2 15">Belongs to the UppP family.</text>
</comment>
<dbReference type="GO" id="GO:0071555">
    <property type="term" value="P:cell wall organization"/>
    <property type="evidence" value="ECO:0007669"/>
    <property type="project" value="UniProtKB-KW"/>
</dbReference>
<comment type="function">
    <text evidence="15">Catalyzes the dephosphorylation of undecaprenyl diphosphate (UPP). Confers resistance to bacitracin.</text>
</comment>
<evidence type="ECO:0000256" key="11">
    <source>
        <dbReference type="ARBA" id="ARBA00023251"/>
    </source>
</evidence>
<dbReference type="GO" id="GO:0050380">
    <property type="term" value="F:undecaprenyl-diphosphatase activity"/>
    <property type="evidence" value="ECO:0007669"/>
    <property type="project" value="UniProtKB-UniRule"/>
</dbReference>
<dbReference type="HAMAP" id="MF_01006">
    <property type="entry name" value="Undec_diphosphatase"/>
    <property type="match status" value="1"/>
</dbReference>
<keyword evidence="7 15" id="KW-0812">Transmembrane</keyword>
<keyword evidence="9 15" id="KW-1133">Transmembrane helix</keyword>
<dbReference type="GO" id="GO:0046677">
    <property type="term" value="P:response to antibiotic"/>
    <property type="evidence" value="ECO:0007669"/>
    <property type="project" value="UniProtKB-UniRule"/>
</dbReference>
<accession>A0A2T5IZ76</accession>
<keyword evidence="15" id="KW-0573">Peptidoglycan synthesis</keyword>
<organism evidence="16 17">
    <name type="scientific">Agitococcus lubricus</name>
    <dbReference type="NCBI Taxonomy" id="1077255"/>
    <lineage>
        <taxon>Bacteria</taxon>
        <taxon>Pseudomonadati</taxon>
        <taxon>Pseudomonadota</taxon>
        <taxon>Gammaproteobacteria</taxon>
        <taxon>Moraxellales</taxon>
        <taxon>Moraxellaceae</taxon>
        <taxon>Agitococcus</taxon>
    </lineage>
</organism>
<feature type="transmembrane region" description="Helical" evidence="15">
    <location>
        <begin position="219"/>
        <end position="240"/>
    </location>
</feature>
<dbReference type="GO" id="GO:0009252">
    <property type="term" value="P:peptidoglycan biosynthetic process"/>
    <property type="evidence" value="ECO:0007669"/>
    <property type="project" value="UniProtKB-KW"/>
</dbReference>
<protein>
    <recommendedName>
        <fullName evidence="4 15">Undecaprenyl-diphosphatase</fullName>
        <ecNumber evidence="3 15">3.6.1.27</ecNumber>
    </recommendedName>
    <alternativeName>
        <fullName evidence="13 15">Bacitracin resistance protein</fullName>
    </alternativeName>
    <alternativeName>
        <fullName evidence="12 15">Undecaprenyl pyrophosphate phosphatase</fullName>
    </alternativeName>
</protein>
<dbReference type="Proteomes" id="UP000244223">
    <property type="component" value="Unassembled WGS sequence"/>
</dbReference>